<feature type="compositionally biased region" description="Acidic residues" evidence="4">
    <location>
        <begin position="43"/>
        <end position="62"/>
    </location>
</feature>
<keyword evidence="3" id="KW-0862">Zinc</keyword>
<protein>
    <recommendedName>
        <fullName evidence="5">Phorbol-ester/DAG-type domain-containing protein</fullName>
    </recommendedName>
</protein>
<name>A0A5J5R4H2_GOSBA</name>
<proteinExistence type="predicted"/>
<feature type="domain" description="Phorbol-ester/DAG-type" evidence="5">
    <location>
        <begin position="336"/>
        <end position="390"/>
    </location>
</feature>
<evidence type="ECO:0000256" key="3">
    <source>
        <dbReference type="ARBA" id="ARBA00022833"/>
    </source>
</evidence>
<dbReference type="Proteomes" id="UP000327439">
    <property type="component" value="Chromosome D06"/>
</dbReference>
<keyword evidence="2" id="KW-0677">Repeat</keyword>
<dbReference type="SUPFAM" id="SSF57889">
    <property type="entry name" value="Cysteine-rich domain"/>
    <property type="match status" value="6"/>
</dbReference>
<dbReference type="SMART" id="SM00109">
    <property type="entry name" value="C1"/>
    <property type="match status" value="4"/>
</dbReference>
<organism evidence="6 7">
    <name type="scientific">Gossypium barbadense</name>
    <name type="common">Sea Island cotton</name>
    <name type="synonym">Hibiscus barbadensis</name>
    <dbReference type="NCBI Taxonomy" id="3634"/>
    <lineage>
        <taxon>Eukaryota</taxon>
        <taxon>Viridiplantae</taxon>
        <taxon>Streptophyta</taxon>
        <taxon>Embryophyta</taxon>
        <taxon>Tracheophyta</taxon>
        <taxon>Spermatophyta</taxon>
        <taxon>Magnoliopsida</taxon>
        <taxon>eudicotyledons</taxon>
        <taxon>Gunneridae</taxon>
        <taxon>Pentapetalae</taxon>
        <taxon>rosids</taxon>
        <taxon>malvids</taxon>
        <taxon>Malvales</taxon>
        <taxon>Malvaceae</taxon>
        <taxon>Malvoideae</taxon>
        <taxon>Gossypium</taxon>
    </lineage>
</organism>
<feature type="compositionally biased region" description="Low complexity" evidence="4">
    <location>
        <begin position="63"/>
        <end position="73"/>
    </location>
</feature>
<evidence type="ECO:0000313" key="7">
    <source>
        <dbReference type="Proteomes" id="UP000327439"/>
    </source>
</evidence>
<evidence type="ECO:0000256" key="4">
    <source>
        <dbReference type="SAM" id="MobiDB-lite"/>
    </source>
</evidence>
<keyword evidence="1" id="KW-0479">Metal-binding</keyword>
<evidence type="ECO:0000256" key="1">
    <source>
        <dbReference type="ARBA" id="ARBA00022723"/>
    </source>
</evidence>
<dbReference type="PANTHER" id="PTHR32410">
    <property type="entry name" value="CYSTEINE/HISTIDINE-RICH C1 DOMAIN FAMILY PROTEIN"/>
    <property type="match status" value="1"/>
</dbReference>
<dbReference type="EMBL" id="CM018220">
    <property type="protein sequence ID" value="KAB2026335.1"/>
    <property type="molecule type" value="Genomic_DNA"/>
</dbReference>
<feature type="domain" description="Phorbol-ester/DAG-type" evidence="5">
    <location>
        <begin position="93"/>
        <end position="144"/>
    </location>
</feature>
<dbReference type="OrthoDB" id="1884766at2759"/>
<dbReference type="PANTHER" id="PTHR32410:SF216">
    <property type="entry name" value="PHORBOL-ESTER_DAG-TYPE DOMAIN-CONTAINING PROTEIN"/>
    <property type="match status" value="1"/>
</dbReference>
<dbReference type="InterPro" id="IPR004146">
    <property type="entry name" value="DC1"/>
</dbReference>
<dbReference type="InterPro" id="IPR053192">
    <property type="entry name" value="Vacuole_Formation_Reg"/>
</dbReference>
<accession>A0A5J5R4H2</accession>
<evidence type="ECO:0000313" key="6">
    <source>
        <dbReference type="EMBL" id="KAB2026335.1"/>
    </source>
</evidence>
<dbReference type="InterPro" id="IPR002219">
    <property type="entry name" value="PKC_DAG/PE"/>
</dbReference>
<dbReference type="AlphaFoldDB" id="A0A5J5R4H2"/>
<dbReference type="Pfam" id="PF03107">
    <property type="entry name" value="C1_2"/>
    <property type="match status" value="4"/>
</dbReference>
<dbReference type="GO" id="GO:0046872">
    <property type="term" value="F:metal ion binding"/>
    <property type="evidence" value="ECO:0007669"/>
    <property type="project" value="UniProtKB-KW"/>
</dbReference>
<reference evidence="7" key="1">
    <citation type="journal article" date="2020" name="Nat. Genet.">
        <title>Genomic diversifications of five Gossypium allopolyploid species and their impact on cotton improvement.</title>
        <authorList>
            <person name="Chen Z.J."/>
            <person name="Sreedasyam A."/>
            <person name="Ando A."/>
            <person name="Song Q."/>
            <person name="De Santiago L.M."/>
            <person name="Hulse-Kemp A.M."/>
            <person name="Ding M."/>
            <person name="Ye W."/>
            <person name="Kirkbride R.C."/>
            <person name="Jenkins J."/>
            <person name="Plott C."/>
            <person name="Lovell J."/>
            <person name="Lin Y.M."/>
            <person name="Vaughn R."/>
            <person name="Liu B."/>
            <person name="Simpson S."/>
            <person name="Scheffler B.E."/>
            <person name="Wen L."/>
            <person name="Saski C.A."/>
            <person name="Grover C.E."/>
            <person name="Hu G."/>
            <person name="Conover J.L."/>
            <person name="Carlson J.W."/>
            <person name="Shu S."/>
            <person name="Boston L.B."/>
            <person name="Williams M."/>
            <person name="Peterson D.G."/>
            <person name="McGee K."/>
            <person name="Jones D.C."/>
            <person name="Wendel J.F."/>
            <person name="Stelly D.M."/>
            <person name="Grimwood J."/>
            <person name="Schmutz J."/>
        </authorList>
    </citation>
    <scope>NUCLEOTIDE SEQUENCE [LARGE SCALE GENOMIC DNA]</scope>
    <source>
        <strain evidence="7">cv. 3-79</strain>
    </source>
</reference>
<feature type="region of interest" description="Disordered" evidence="4">
    <location>
        <begin position="1"/>
        <end position="85"/>
    </location>
</feature>
<gene>
    <name evidence="6" type="ORF">ES319_D06G212200v1</name>
</gene>
<sequence>MEMKNEESVSENQNKIGSVSENKNESENEVENESVSESKNENESENEIENESVSESEIENESVSESGSESVSESENESHDKSVQQIQHPFHEEHPLVLVAEQSNEGLKAYCDGCGELLSTPCFTCIHCNYHLHKHCAEVPLKIFGHPLHLQHPRWRFLLKISFTLFLRQRPHEMAYGCALCKEKRKMFFYQCHRCWFSIDIKCAQLSSSFKFSLPFKLDIHNHALTFIESPIAIDVLKRFSCSWCHKPLTNDISFCSECPFFILHKKCLDELPTKINHPSYHVHPIFLNRSDTGCFCNLYQKKHSGPFYGCTLCQFNINIGCALPMSIVEGKSCHQHPFTLFRRRGSFICDACGTEGNYISYICSTCNVMVHKNCTSLSRIIKFSRHDHCIFHKYFLEDLARQDCNICFNEVKLDRGNYSCGKPGCNYIVHVNCVLEDDHLYKVIEEGKQCEEPCKKSMQSSIIRVIEVNEAGEATKIEHFSHQHCLVLADKMEDEIDRKCDGCMLSISPLFYYCLECPFFLHKTCVELPRIKQHWFRQSNAILNFKGFLECNFCCRPCSGFFYNIGEYLRMCLMCAKIADIIECEGHQHFLFFDFKCKEKCNGCGIRCWHGAFKCGKCRFVLDFACLALPHLAFHKIDEHMLNLTYDDDKEQSYCDVCEQERDPTLWYYSCSICDTSAHPKCVLGQFPFLKDGITWAYADHSHTHHLKFFRNAEGYPECSRCGKLCQEEILKCEESTCNYIIHCKCRDYQV</sequence>
<dbReference type="InterPro" id="IPR046349">
    <property type="entry name" value="C1-like_sf"/>
</dbReference>
<keyword evidence="7" id="KW-1185">Reference proteome</keyword>
<evidence type="ECO:0000259" key="5">
    <source>
        <dbReference type="PROSITE" id="PS50081"/>
    </source>
</evidence>
<dbReference type="PROSITE" id="PS50081">
    <property type="entry name" value="ZF_DAG_PE_2"/>
    <property type="match status" value="2"/>
</dbReference>
<evidence type="ECO:0000256" key="2">
    <source>
        <dbReference type="ARBA" id="ARBA00022737"/>
    </source>
</evidence>